<keyword evidence="3" id="KW-1185">Reference proteome</keyword>
<dbReference type="InterPro" id="IPR034660">
    <property type="entry name" value="DinB/YfiT-like"/>
</dbReference>
<dbReference type="AlphaFoldDB" id="A0A327VNR2"/>
<dbReference type="RefSeq" id="WP_111594627.1">
    <property type="nucleotide sequence ID" value="NZ_QLMA01000009.1"/>
</dbReference>
<dbReference type="Proteomes" id="UP000249819">
    <property type="component" value="Unassembled WGS sequence"/>
</dbReference>
<evidence type="ECO:0000259" key="1">
    <source>
        <dbReference type="Pfam" id="PF12867"/>
    </source>
</evidence>
<protein>
    <submittedName>
        <fullName evidence="2">DinB family protein</fullName>
    </submittedName>
</protein>
<dbReference type="OrthoDB" id="1524454at2"/>
<reference evidence="2 3" key="1">
    <citation type="submission" date="2018-06" db="EMBL/GenBank/DDBJ databases">
        <title>Genomic Encyclopedia of Archaeal and Bacterial Type Strains, Phase II (KMG-II): from individual species to whole genera.</title>
        <authorList>
            <person name="Goeker M."/>
        </authorList>
    </citation>
    <scope>NUCLEOTIDE SEQUENCE [LARGE SCALE GENOMIC DNA]</scope>
    <source>
        <strain evidence="2 3">DSM 29821</strain>
    </source>
</reference>
<dbReference type="InterPro" id="IPR024775">
    <property type="entry name" value="DinB-like"/>
</dbReference>
<dbReference type="Gene3D" id="1.20.120.450">
    <property type="entry name" value="dinb family like domain"/>
    <property type="match status" value="1"/>
</dbReference>
<organism evidence="2 3">
    <name type="scientific">Chitinophaga dinghuensis</name>
    <dbReference type="NCBI Taxonomy" id="1539050"/>
    <lineage>
        <taxon>Bacteria</taxon>
        <taxon>Pseudomonadati</taxon>
        <taxon>Bacteroidota</taxon>
        <taxon>Chitinophagia</taxon>
        <taxon>Chitinophagales</taxon>
        <taxon>Chitinophagaceae</taxon>
        <taxon>Chitinophaga</taxon>
    </lineage>
</organism>
<evidence type="ECO:0000313" key="3">
    <source>
        <dbReference type="Proteomes" id="UP000249819"/>
    </source>
</evidence>
<gene>
    <name evidence="2" type="ORF">CLV59_10977</name>
</gene>
<evidence type="ECO:0000313" key="2">
    <source>
        <dbReference type="EMBL" id="RAJ75463.1"/>
    </source>
</evidence>
<sequence length="197" mass="21777">MSPVNSQQLLQQLKNQVEDIRLKAISRFNGKSDQVLLQSPTPGSWSAIQCLEHLNTFGTYYLPTLGKTIEQAVIKGSHPKSSFHSGIIGGWFTRLMAPPANGRSQSKMKAPKGHRPASQLNVNKVLKEFISQQEEMESLLVAASRIDLEKVKVPLTLSRWIRISVGDTFGFLIAHTRRHILQAEKAIAAAEGVPVTN</sequence>
<feature type="domain" description="DinB-like" evidence="1">
    <location>
        <begin position="26"/>
        <end position="183"/>
    </location>
</feature>
<comment type="caution">
    <text evidence="2">The sequence shown here is derived from an EMBL/GenBank/DDBJ whole genome shotgun (WGS) entry which is preliminary data.</text>
</comment>
<dbReference type="EMBL" id="QLMA01000009">
    <property type="protein sequence ID" value="RAJ75463.1"/>
    <property type="molecule type" value="Genomic_DNA"/>
</dbReference>
<dbReference type="SUPFAM" id="SSF109854">
    <property type="entry name" value="DinB/YfiT-like putative metalloenzymes"/>
    <property type="match status" value="1"/>
</dbReference>
<accession>A0A327VNR2</accession>
<dbReference type="Pfam" id="PF12867">
    <property type="entry name" value="DinB_2"/>
    <property type="match status" value="1"/>
</dbReference>
<name>A0A327VNR2_9BACT</name>
<proteinExistence type="predicted"/>